<evidence type="ECO:0000313" key="2">
    <source>
        <dbReference type="Proteomes" id="UP000005551"/>
    </source>
</evidence>
<comment type="caution">
    <text evidence="1">The sequence shown here is derived from an EMBL/GenBank/DDBJ whole genome shotgun (WGS) entry which is preliminary data.</text>
</comment>
<protein>
    <submittedName>
        <fullName evidence="1">Uncharacterized protein</fullName>
    </submittedName>
</protein>
<dbReference type="Proteomes" id="UP000005551">
    <property type="component" value="Unassembled WGS sequence"/>
</dbReference>
<accession>I5C5D9</accession>
<keyword evidence="2" id="KW-1185">Reference proteome</keyword>
<organism evidence="1 2">
    <name type="scientific">Nitritalea halalkaliphila LW7</name>
    <dbReference type="NCBI Taxonomy" id="1189621"/>
    <lineage>
        <taxon>Bacteria</taxon>
        <taxon>Pseudomonadati</taxon>
        <taxon>Bacteroidota</taxon>
        <taxon>Cytophagia</taxon>
        <taxon>Cytophagales</taxon>
        <taxon>Cyclobacteriaceae</taxon>
        <taxon>Nitritalea</taxon>
    </lineage>
</organism>
<dbReference type="OrthoDB" id="828114at2"/>
<dbReference type="EMBL" id="AJYA01000016">
    <property type="protein sequence ID" value="EIM77041.1"/>
    <property type="molecule type" value="Genomic_DNA"/>
</dbReference>
<name>I5C5D9_9BACT</name>
<reference evidence="1 2" key="1">
    <citation type="submission" date="2012-05" db="EMBL/GenBank/DDBJ databases">
        <title>Genome sequence of Nitritalea halalkaliphila LW7.</title>
        <authorList>
            <person name="Jangir P.K."/>
            <person name="Singh A."/>
            <person name="Shivaji S."/>
            <person name="Sharma R."/>
        </authorList>
    </citation>
    <scope>NUCLEOTIDE SEQUENCE [LARGE SCALE GENOMIC DNA]</scope>
    <source>
        <strain evidence="1 2">LW7</strain>
    </source>
</reference>
<proteinExistence type="predicted"/>
<evidence type="ECO:0000313" key="1">
    <source>
        <dbReference type="EMBL" id="EIM77041.1"/>
    </source>
</evidence>
<dbReference type="AlphaFoldDB" id="I5C5D9"/>
<dbReference type="RefSeq" id="WP_009054230.1">
    <property type="nucleotide sequence ID" value="NZ_AJYA01000016.1"/>
</dbReference>
<sequence length="126" mass="14326">MKQNKATHTVTWKQRLSLLLAVFFCFLFSSGEFLYEQLRQHADVHLEQSAASADAERESVPGESFLAAPVQAVLPFISLIAEQMLYFIYEILPPLQPKGEWTLRLIPLSGDFNTILFERIISKNAP</sequence>
<dbReference type="STRING" id="1189621.A3SI_06934"/>
<gene>
    <name evidence="1" type="ORF">A3SI_06934</name>
</gene>